<dbReference type="Gene3D" id="1.20.1110.10">
    <property type="entry name" value="Calcium-transporting ATPase, transmembrane domain"/>
    <property type="match status" value="1"/>
</dbReference>
<dbReference type="PANTHER" id="PTHR42861">
    <property type="entry name" value="CALCIUM-TRANSPORTING ATPASE"/>
    <property type="match status" value="1"/>
</dbReference>
<dbReference type="SUPFAM" id="SSF81653">
    <property type="entry name" value="Calcium ATPase, transduction domain A"/>
    <property type="match status" value="1"/>
</dbReference>
<gene>
    <name evidence="8" type="ORF">IAB16_00210</name>
</gene>
<dbReference type="Proteomes" id="UP000727857">
    <property type="component" value="Unassembled WGS sequence"/>
</dbReference>
<dbReference type="Gene3D" id="3.40.50.1000">
    <property type="entry name" value="HAD superfamily/HAD-like"/>
    <property type="match status" value="1"/>
</dbReference>
<sequence>MNDNLAANIAGLTAEEVSARIAEKKVNGDVNVKTKSVAQILRTNIFTFFNILFAVIGVIMAFFITHDFEGLANYGYLLVAIVNCLIGIVQELMAKRTIDKLSLLSAPKVIAIRDGAETEIMLKDIVLDDVIKLSAGDQICADSVVIEGKLEVNEALITGESDPVAKSEGEELKSGSFVISGTAYVRVIHIGKDNYAAKITESAKKLKAQNSEIYRSLMKVIKFMSIIIVPIGIALFCVKYFAHGADELNATVLTVLGTLIGMIPSGLVALTSAVFCVSVLRLARHHALAQDLYCTEALARVDVLCLDKTGTITEGCMEVTGIVPKAADADETMRMMKKLTANIGDGNPTSQAIAAYAKDAECDERAEEVIPFSSARKWSGANFKDGALVMGAAEFVFGKLKKALVKELEDYSALGLRVLVIAKSDKRIENEKLPKGLTLEAIVLIADKIRESAPSTLKYFDEQGVAIKIISGDNPVTVMSVAKRAGVKNADQYVDATTLVTENDIYEAAEKYTVFGRVTPDQKLQLVKALKAHKHVVGMTGDGINDVMALRESDCSIAVASGSDASKNVSKLVLLDSDFASLPKVVAEGRRCINNLQRSASLFLIKTIYSTLFALIFMILSADLPFLPKNLTLIGYITIGPPAFVLALEPNKEIVKGKFLSTVLRNSMPVAFTIVISVVIIFLVSPLMNISPEQLSTVSVIVTVAVGYIFLIKLCLPFTWIRITLLVLLLALFVVSFFLPVTRAFFGLCDTYNADMFILALPTIAGSVIIFVGMQHLFKHVRLPERFRNKIENAIEK</sequence>
<dbReference type="InterPro" id="IPR008250">
    <property type="entry name" value="ATPase_P-typ_transduc_dom_A_sf"/>
</dbReference>
<keyword evidence="3" id="KW-1278">Translocase</keyword>
<dbReference type="GO" id="GO:0005524">
    <property type="term" value="F:ATP binding"/>
    <property type="evidence" value="ECO:0007669"/>
    <property type="project" value="InterPro"/>
</dbReference>
<dbReference type="NCBIfam" id="TIGR01494">
    <property type="entry name" value="ATPase_P-type"/>
    <property type="match status" value="2"/>
</dbReference>
<organism evidence="8 9">
    <name type="scientific">Candidatus Stercoripulliclostridium pullicola</name>
    <dbReference type="NCBI Taxonomy" id="2840953"/>
    <lineage>
        <taxon>Bacteria</taxon>
        <taxon>Bacillati</taxon>
        <taxon>Bacillota</taxon>
        <taxon>Clostridia</taxon>
        <taxon>Eubacteriales</taxon>
        <taxon>Candidatus Stercoripulliclostridium</taxon>
    </lineage>
</organism>
<name>A0A940DFE6_9FIRM</name>
<evidence type="ECO:0000256" key="4">
    <source>
        <dbReference type="ARBA" id="ARBA00022989"/>
    </source>
</evidence>
<dbReference type="InterPro" id="IPR059000">
    <property type="entry name" value="ATPase_P-type_domA"/>
</dbReference>
<dbReference type="InterPro" id="IPR023298">
    <property type="entry name" value="ATPase_P-typ_TM_dom_sf"/>
</dbReference>
<dbReference type="InterPro" id="IPR044492">
    <property type="entry name" value="P_typ_ATPase_HD_dom"/>
</dbReference>
<evidence type="ECO:0000256" key="1">
    <source>
        <dbReference type="ARBA" id="ARBA00004141"/>
    </source>
</evidence>
<evidence type="ECO:0000259" key="7">
    <source>
        <dbReference type="Pfam" id="PF00122"/>
    </source>
</evidence>
<evidence type="ECO:0000313" key="9">
    <source>
        <dbReference type="Proteomes" id="UP000727857"/>
    </source>
</evidence>
<evidence type="ECO:0000256" key="2">
    <source>
        <dbReference type="ARBA" id="ARBA00022692"/>
    </source>
</evidence>
<dbReference type="Gene3D" id="3.40.1110.10">
    <property type="entry name" value="Calcium-transporting ATPase, cytoplasmic domain N"/>
    <property type="match status" value="1"/>
</dbReference>
<feature type="transmembrane region" description="Helical" evidence="6">
    <location>
        <begin position="723"/>
        <end position="745"/>
    </location>
</feature>
<dbReference type="GO" id="GO:0016887">
    <property type="term" value="F:ATP hydrolysis activity"/>
    <property type="evidence" value="ECO:0007669"/>
    <property type="project" value="InterPro"/>
</dbReference>
<reference evidence="8" key="2">
    <citation type="journal article" date="2021" name="PeerJ">
        <title>Extensive microbial diversity within the chicken gut microbiome revealed by metagenomics and culture.</title>
        <authorList>
            <person name="Gilroy R."/>
            <person name="Ravi A."/>
            <person name="Getino M."/>
            <person name="Pursley I."/>
            <person name="Horton D.L."/>
            <person name="Alikhan N.F."/>
            <person name="Baker D."/>
            <person name="Gharbi K."/>
            <person name="Hall N."/>
            <person name="Watson M."/>
            <person name="Adriaenssens E.M."/>
            <person name="Foster-Nyarko E."/>
            <person name="Jarju S."/>
            <person name="Secka A."/>
            <person name="Antonio M."/>
            <person name="Oren A."/>
            <person name="Chaudhuri R.R."/>
            <person name="La Ragione R."/>
            <person name="Hildebrand F."/>
            <person name="Pallen M.J."/>
        </authorList>
    </citation>
    <scope>NUCLEOTIDE SEQUENCE</scope>
    <source>
        <strain evidence="8">517</strain>
    </source>
</reference>
<comment type="caution">
    <text evidence="8">The sequence shown here is derived from an EMBL/GenBank/DDBJ whole genome shotgun (WGS) entry which is preliminary data.</text>
</comment>
<dbReference type="PRINTS" id="PR00120">
    <property type="entry name" value="HATPASE"/>
</dbReference>
<dbReference type="SFLD" id="SFLDF00027">
    <property type="entry name" value="p-type_atpase"/>
    <property type="match status" value="1"/>
</dbReference>
<dbReference type="InterPro" id="IPR001757">
    <property type="entry name" value="P_typ_ATPase"/>
</dbReference>
<dbReference type="SFLD" id="SFLDS00003">
    <property type="entry name" value="Haloacid_Dehalogenase"/>
    <property type="match status" value="1"/>
</dbReference>
<proteinExistence type="predicted"/>
<dbReference type="Gene3D" id="2.70.150.10">
    <property type="entry name" value="Calcium-transporting ATPase, cytoplasmic transduction domain A"/>
    <property type="match status" value="1"/>
</dbReference>
<dbReference type="InterPro" id="IPR023299">
    <property type="entry name" value="ATPase_P-typ_cyto_dom_N"/>
</dbReference>
<protein>
    <submittedName>
        <fullName evidence="8">HAD-IC family P-type ATPase</fullName>
    </submittedName>
</protein>
<feature type="transmembrane region" description="Helical" evidence="6">
    <location>
        <begin position="669"/>
        <end position="688"/>
    </location>
</feature>
<feature type="transmembrane region" description="Helical" evidence="6">
    <location>
        <begin position="223"/>
        <end position="242"/>
    </location>
</feature>
<dbReference type="SFLD" id="SFLDG00002">
    <property type="entry name" value="C1.7:_P-type_atpase_like"/>
    <property type="match status" value="1"/>
</dbReference>
<dbReference type="AlphaFoldDB" id="A0A940DFE6"/>
<feature type="transmembrane region" description="Helical" evidence="6">
    <location>
        <begin position="254"/>
        <end position="280"/>
    </location>
</feature>
<feature type="transmembrane region" description="Helical" evidence="6">
    <location>
        <begin position="600"/>
        <end position="619"/>
    </location>
</feature>
<dbReference type="InterPro" id="IPR023214">
    <property type="entry name" value="HAD_sf"/>
</dbReference>
<dbReference type="EMBL" id="JADINF010000003">
    <property type="protein sequence ID" value="MBO8423434.1"/>
    <property type="molecule type" value="Genomic_DNA"/>
</dbReference>
<feature type="transmembrane region" description="Helical" evidence="6">
    <location>
        <begin position="71"/>
        <end position="89"/>
    </location>
</feature>
<dbReference type="Pfam" id="PF00702">
    <property type="entry name" value="Hydrolase"/>
    <property type="match status" value="1"/>
</dbReference>
<dbReference type="InterPro" id="IPR036412">
    <property type="entry name" value="HAD-like_sf"/>
</dbReference>
<feature type="transmembrane region" description="Helical" evidence="6">
    <location>
        <begin position="631"/>
        <end position="648"/>
    </location>
</feature>
<comment type="subcellular location">
    <subcellularLocation>
        <location evidence="1">Membrane</location>
        <topology evidence="1">Multi-pass membrane protein</topology>
    </subcellularLocation>
</comment>
<feature type="transmembrane region" description="Helical" evidence="6">
    <location>
        <begin position="757"/>
        <end position="778"/>
    </location>
</feature>
<reference evidence="8" key="1">
    <citation type="submission" date="2020-10" db="EMBL/GenBank/DDBJ databases">
        <authorList>
            <person name="Gilroy R."/>
        </authorList>
    </citation>
    <scope>NUCLEOTIDE SEQUENCE</scope>
    <source>
        <strain evidence="8">517</strain>
    </source>
</reference>
<feature type="transmembrane region" description="Helical" evidence="6">
    <location>
        <begin position="694"/>
        <end position="716"/>
    </location>
</feature>
<evidence type="ECO:0000256" key="6">
    <source>
        <dbReference type="SAM" id="Phobius"/>
    </source>
</evidence>
<dbReference type="PRINTS" id="PR00119">
    <property type="entry name" value="CATATPASE"/>
</dbReference>
<evidence type="ECO:0000256" key="3">
    <source>
        <dbReference type="ARBA" id="ARBA00022967"/>
    </source>
</evidence>
<evidence type="ECO:0000256" key="5">
    <source>
        <dbReference type="ARBA" id="ARBA00023136"/>
    </source>
</evidence>
<accession>A0A940DFE6</accession>
<dbReference type="InterPro" id="IPR018303">
    <property type="entry name" value="ATPase_P-typ_P_site"/>
</dbReference>
<feature type="domain" description="P-type ATPase A" evidence="7">
    <location>
        <begin position="104"/>
        <end position="203"/>
    </location>
</feature>
<dbReference type="SUPFAM" id="SSF81665">
    <property type="entry name" value="Calcium ATPase, transmembrane domain M"/>
    <property type="match status" value="1"/>
</dbReference>
<keyword evidence="4 6" id="KW-1133">Transmembrane helix</keyword>
<evidence type="ECO:0000313" key="8">
    <source>
        <dbReference type="EMBL" id="MBO8423434.1"/>
    </source>
</evidence>
<keyword evidence="5 6" id="KW-0472">Membrane</keyword>
<feature type="transmembrane region" description="Helical" evidence="6">
    <location>
        <begin position="45"/>
        <end position="65"/>
    </location>
</feature>
<dbReference type="GO" id="GO:0016020">
    <property type="term" value="C:membrane"/>
    <property type="evidence" value="ECO:0007669"/>
    <property type="project" value="UniProtKB-SubCell"/>
</dbReference>
<keyword evidence="2 6" id="KW-0812">Transmembrane</keyword>
<dbReference type="Pfam" id="PF00122">
    <property type="entry name" value="E1-E2_ATPase"/>
    <property type="match status" value="1"/>
</dbReference>
<dbReference type="PROSITE" id="PS00154">
    <property type="entry name" value="ATPASE_E1_E2"/>
    <property type="match status" value="1"/>
</dbReference>
<dbReference type="SUPFAM" id="SSF56784">
    <property type="entry name" value="HAD-like"/>
    <property type="match status" value="1"/>
</dbReference>